<gene>
    <name evidence="1" type="ORF">BpHYR1_037635</name>
</gene>
<dbReference type="EMBL" id="REGN01012343">
    <property type="protein sequence ID" value="RMZ95749.1"/>
    <property type="molecule type" value="Genomic_DNA"/>
</dbReference>
<sequence>MKLCFFNSLYVNFNLWVSSWSDEIGRKNLIFMVTFETFSCSSTSTVLRNSSAQSGSDGLRIIDH</sequence>
<accession>A0A3M7P9T4</accession>
<comment type="caution">
    <text evidence="1">The sequence shown here is derived from an EMBL/GenBank/DDBJ whole genome shotgun (WGS) entry which is preliminary data.</text>
</comment>
<protein>
    <submittedName>
        <fullName evidence="1">Uncharacterized protein</fullName>
    </submittedName>
</protein>
<organism evidence="1 2">
    <name type="scientific">Brachionus plicatilis</name>
    <name type="common">Marine rotifer</name>
    <name type="synonym">Brachionus muelleri</name>
    <dbReference type="NCBI Taxonomy" id="10195"/>
    <lineage>
        <taxon>Eukaryota</taxon>
        <taxon>Metazoa</taxon>
        <taxon>Spiralia</taxon>
        <taxon>Gnathifera</taxon>
        <taxon>Rotifera</taxon>
        <taxon>Eurotatoria</taxon>
        <taxon>Monogononta</taxon>
        <taxon>Pseudotrocha</taxon>
        <taxon>Ploima</taxon>
        <taxon>Brachionidae</taxon>
        <taxon>Brachionus</taxon>
    </lineage>
</organism>
<name>A0A3M7P9T4_BRAPC</name>
<proteinExistence type="predicted"/>
<dbReference type="AlphaFoldDB" id="A0A3M7P9T4"/>
<evidence type="ECO:0000313" key="1">
    <source>
        <dbReference type="EMBL" id="RMZ95749.1"/>
    </source>
</evidence>
<dbReference type="Proteomes" id="UP000276133">
    <property type="component" value="Unassembled WGS sequence"/>
</dbReference>
<reference evidence="1 2" key="1">
    <citation type="journal article" date="2018" name="Sci. Rep.">
        <title>Genomic signatures of local adaptation to the degree of environmental predictability in rotifers.</title>
        <authorList>
            <person name="Franch-Gras L."/>
            <person name="Hahn C."/>
            <person name="Garcia-Roger E.M."/>
            <person name="Carmona M.J."/>
            <person name="Serra M."/>
            <person name="Gomez A."/>
        </authorList>
    </citation>
    <scope>NUCLEOTIDE SEQUENCE [LARGE SCALE GENOMIC DNA]</scope>
    <source>
        <strain evidence="1">HYR1</strain>
    </source>
</reference>
<evidence type="ECO:0000313" key="2">
    <source>
        <dbReference type="Proteomes" id="UP000276133"/>
    </source>
</evidence>
<keyword evidence="2" id="KW-1185">Reference proteome</keyword>